<evidence type="ECO:0000256" key="1">
    <source>
        <dbReference type="SAM" id="MobiDB-lite"/>
    </source>
</evidence>
<gene>
    <name evidence="2" type="ORF">CERZMDRAFT_88959</name>
</gene>
<accession>A0A6A6EZG9</accession>
<name>A0A6A6EZG9_9PEZI</name>
<feature type="compositionally biased region" description="Basic residues" evidence="1">
    <location>
        <begin position="23"/>
        <end position="34"/>
    </location>
</feature>
<feature type="compositionally biased region" description="Basic and acidic residues" evidence="1">
    <location>
        <begin position="35"/>
        <end position="45"/>
    </location>
</feature>
<evidence type="ECO:0000313" key="3">
    <source>
        <dbReference type="Proteomes" id="UP000799539"/>
    </source>
</evidence>
<sequence length="181" mass="20152">MRLQHTAQLDPNSISCAAQITPRHGRRVRRRRSSRRDMRGEDEGFRNAVAKTYGIVRSSNNLDHSLVNRPAKGEALTSHGATLAESRRDWRGSYCSAETLRRQGAYVYHRLSRRNACSIQRHAKGTPQTSPATNTVSTTPSDTVYELPHATTHASSVQPRLCGHEPITRAARSARVPSLET</sequence>
<reference evidence="2" key="1">
    <citation type="journal article" date="2020" name="Stud. Mycol.">
        <title>101 Dothideomycetes genomes: a test case for predicting lifestyles and emergence of pathogens.</title>
        <authorList>
            <person name="Haridas S."/>
            <person name="Albert R."/>
            <person name="Binder M."/>
            <person name="Bloem J."/>
            <person name="Labutti K."/>
            <person name="Salamov A."/>
            <person name="Andreopoulos B."/>
            <person name="Baker S."/>
            <person name="Barry K."/>
            <person name="Bills G."/>
            <person name="Bluhm B."/>
            <person name="Cannon C."/>
            <person name="Castanera R."/>
            <person name="Culley D."/>
            <person name="Daum C."/>
            <person name="Ezra D."/>
            <person name="Gonzalez J."/>
            <person name="Henrissat B."/>
            <person name="Kuo A."/>
            <person name="Liang C."/>
            <person name="Lipzen A."/>
            <person name="Lutzoni F."/>
            <person name="Magnuson J."/>
            <person name="Mondo S."/>
            <person name="Nolan M."/>
            <person name="Ohm R."/>
            <person name="Pangilinan J."/>
            <person name="Park H.-J."/>
            <person name="Ramirez L."/>
            <person name="Alfaro M."/>
            <person name="Sun H."/>
            <person name="Tritt A."/>
            <person name="Yoshinaga Y."/>
            <person name="Zwiers L.-H."/>
            <person name="Turgeon B."/>
            <person name="Goodwin S."/>
            <person name="Spatafora J."/>
            <person name="Crous P."/>
            <person name="Grigoriev I."/>
        </authorList>
    </citation>
    <scope>NUCLEOTIDE SEQUENCE</scope>
    <source>
        <strain evidence="2">SCOH1-5</strain>
    </source>
</reference>
<feature type="compositionally biased region" description="Polar residues" evidence="1">
    <location>
        <begin position="126"/>
        <end position="141"/>
    </location>
</feature>
<dbReference type="AlphaFoldDB" id="A0A6A6EZG9"/>
<dbReference type="Proteomes" id="UP000799539">
    <property type="component" value="Unassembled WGS sequence"/>
</dbReference>
<dbReference type="EMBL" id="ML992710">
    <property type="protein sequence ID" value="KAF2206872.1"/>
    <property type="molecule type" value="Genomic_DNA"/>
</dbReference>
<keyword evidence="3" id="KW-1185">Reference proteome</keyword>
<protein>
    <submittedName>
        <fullName evidence="2">Uncharacterized protein</fullName>
    </submittedName>
</protein>
<feature type="region of interest" description="Disordered" evidence="1">
    <location>
        <begin position="120"/>
        <end position="141"/>
    </location>
</feature>
<proteinExistence type="predicted"/>
<evidence type="ECO:0000313" key="2">
    <source>
        <dbReference type="EMBL" id="KAF2206872.1"/>
    </source>
</evidence>
<organism evidence="2 3">
    <name type="scientific">Cercospora zeae-maydis SCOH1-5</name>
    <dbReference type="NCBI Taxonomy" id="717836"/>
    <lineage>
        <taxon>Eukaryota</taxon>
        <taxon>Fungi</taxon>
        <taxon>Dikarya</taxon>
        <taxon>Ascomycota</taxon>
        <taxon>Pezizomycotina</taxon>
        <taxon>Dothideomycetes</taxon>
        <taxon>Dothideomycetidae</taxon>
        <taxon>Mycosphaerellales</taxon>
        <taxon>Mycosphaerellaceae</taxon>
        <taxon>Cercospora</taxon>
    </lineage>
</organism>
<feature type="region of interest" description="Disordered" evidence="1">
    <location>
        <begin position="20"/>
        <end position="45"/>
    </location>
</feature>